<organism evidence="2 3">
    <name type="scientific">Oryza rufipogon</name>
    <name type="common">Brownbeard rice</name>
    <name type="synonym">Asian wild rice</name>
    <dbReference type="NCBI Taxonomy" id="4529"/>
    <lineage>
        <taxon>Eukaryota</taxon>
        <taxon>Viridiplantae</taxon>
        <taxon>Streptophyta</taxon>
        <taxon>Embryophyta</taxon>
        <taxon>Tracheophyta</taxon>
        <taxon>Spermatophyta</taxon>
        <taxon>Magnoliopsida</taxon>
        <taxon>Liliopsida</taxon>
        <taxon>Poales</taxon>
        <taxon>Poaceae</taxon>
        <taxon>BOP clade</taxon>
        <taxon>Oryzoideae</taxon>
        <taxon>Oryzeae</taxon>
        <taxon>Oryzinae</taxon>
        <taxon>Oryza</taxon>
    </lineage>
</organism>
<keyword evidence="3" id="KW-1185">Reference proteome</keyword>
<feature type="transmembrane region" description="Helical" evidence="1">
    <location>
        <begin position="84"/>
        <end position="106"/>
    </location>
</feature>
<proteinExistence type="predicted"/>
<dbReference type="HOGENOM" id="CLU_1350825_0_0_1"/>
<feature type="transmembrane region" description="Helical" evidence="1">
    <location>
        <begin position="172"/>
        <end position="194"/>
    </location>
</feature>
<dbReference type="Proteomes" id="UP000008022">
    <property type="component" value="Unassembled WGS sequence"/>
</dbReference>
<sequence length="203" mass="21364">MEGEAASDNLTLLPPRLLESGCATEVEVEDDIRGAGRLVGDGTVGVVEEDDGWSAPLVITIESSISLLPTLLGREESRRRLSSVTPTVALLLSSICCALLIATTIYCAHHRSEVSSLTASTNCQGIPRPAPPPLAMGVGQVAAAILYLSGMSGCCPCSTRWRGMPRLWEAPLASLPAASLPTPLIGLPALSLSVRSHRRGERR</sequence>
<reference evidence="3" key="1">
    <citation type="submission" date="2013-06" db="EMBL/GenBank/DDBJ databases">
        <authorList>
            <person name="Zhao Q."/>
        </authorList>
    </citation>
    <scope>NUCLEOTIDE SEQUENCE</scope>
    <source>
        <strain evidence="3">cv. W1943</strain>
    </source>
</reference>
<keyword evidence="1" id="KW-0472">Membrane</keyword>
<accession>A0A0E0QZT9</accession>
<evidence type="ECO:0000313" key="2">
    <source>
        <dbReference type="EnsemblPlants" id="ORUFI10G12380.1"/>
    </source>
</evidence>
<protein>
    <submittedName>
        <fullName evidence="2">Uncharacterized protein</fullName>
    </submittedName>
</protein>
<evidence type="ECO:0000256" key="1">
    <source>
        <dbReference type="SAM" id="Phobius"/>
    </source>
</evidence>
<keyword evidence="1" id="KW-0812">Transmembrane</keyword>
<name>A0A0E0QZT9_ORYRU</name>
<keyword evidence="1" id="KW-1133">Transmembrane helix</keyword>
<evidence type="ECO:0000313" key="3">
    <source>
        <dbReference type="Proteomes" id="UP000008022"/>
    </source>
</evidence>
<dbReference type="EnsemblPlants" id="ORUFI10G12380.1">
    <property type="protein sequence ID" value="ORUFI10G12380.1"/>
    <property type="gene ID" value="ORUFI10G12380"/>
</dbReference>
<dbReference type="AlphaFoldDB" id="A0A0E0QZT9"/>
<reference evidence="2" key="2">
    <citation type="submission" date="2015-06" db="UniProtKB">
        <authorList>
            <consortium name="EnsemblPlants"/>
        </authorList>
    </citation>
    <scope>IDENTIFICATION</scope>
</reference>
<dbReference type="Gramene" id="ORUFI10G12380.1">
    <property type="protein sequence ID" value="ORUFI10G12380.1"/>
    <property type="gene ID" value="ORUFI10G12380"/>
</dbReference>